<dbReference type="RefSeq" id="WP_081278428.1">
    <property type="nucleotide sequence ID" value="NZ_FLSS01000007.1"/>
</dbReference>
<accession>A0ABY3NCL6</accession>
<keyword evidence="2" id="KW-1185">Reference proteome</keyword>
<proteinExistence type="predicted"/>
<dbReference type="EMBL" id="VNHK01000015">
    <property type="protein sequence ID" value="TYO85261.1"/>
    <property type="molecule type" value="Genomic_DNA"/>
</dbReference>
<sequence>MMRTKIIDVITISLLLSCNSNDSINQESINTLKLNCNNAMFSPLSVMHGSVYNGVLIIPYTGGNGKKYPAEIFNNGGLTFSRNEGVLDIDNGEIVYNVTGKPSGAEISMVINISKQSCTIKGPNVIEKCGAYIAAGVWKEFACHNLGADTNKDPFTPDAGIHGAKYQWGAFNTEITSPNIRYINQVNDQFYSNSFVGWALFEMNNPPHYNVKPDGSWTSSDPCKLELGVNWRVPTPNEWAGVANKDLNPQYNGGTFSFKAEDFNNYGAGKWFGKSLFLPAGGKRSSNIGAPYNRSYAGYYWSSIPGGNDYAHSLSFNNSAAYASANTRTDGASVRCIKD</sequence>
<organism evidence="1 2">
    <name type="scientific">Elizabethkingia miricola</name>
    <name type="common">Chryseobacterium miricola</name>
    <dbReference type="NCBI Taxonomy" id="172045"/>
    <lineage>
        <taxon>Bacteria</taxon>
        <taxon>Pseudomonadati</taxon>
        <taxon>Bacteroidota</taxon>
        <taxon>Flavobacteriia</taxon>
        <taxon>Flavobacteriales</taxon>
        <taxon>Weeksellaceae</taxon>
        <taxon>Elizabethkingia</taxon>
    </lineage>
</organism>
<evidence type="ECO:0000313" key="1">
    <source>
        <dbReference type="EMBL" id="TYO85261.1"/>
    </source>
</evidence>
<protein>
    <submittedName>
        <fullName evidence="1">Uncharacterized protein (TIGR02145 family)</fullName>
    </submittedName>
</protein>
<gene>
    <name evidence="1" type="ORF">LX74_03496</name>
</gene>
<dbReference type="Proteomes" id="UP000324513">
    <property type="component" value="Unassembled WGS sequence"/>
</dbReference>
<evidence type="ECO:0000313" key="2">
    <source>
        <dbReference type="Proteomes" id="UP000324513"/>
    </source>
</evidence>
<reference evidence="1 2" key="1">
    <citation type="submission" date="2019-07" db="EMBL/GenBank/DDBJ databases">
        <title>Genomic Encyclopedia of Archaeal and Bacterial Type Strains, Phase II (KMG-II): from individual species to whole genera.</title>
        <authorList>
            <person name="Goeker M."/>
        </authorList>
    </citation>
    <scope>NUCLEOTIDE SEQUENCE [LARGE SCALE GENOMIC DNA]</scope>
    <source>
        <strain evidence="1 2">DSM 14571</strain>
    </source>
</reference>
<name>A0ABY3NCL6_ELIMR</name>
<comment type="caution">
    <text evidence="1">The sequence shown here is derived from an EMBL/GenBank/DDBJ whole genome shotgun (WGS) entry which is preliminary data.</text>
</comment>